<keyword evidence="3 5" id="KW-0697">Rotamase</keyword>
<keyword evidence="9" id="KW-1185">Reference proteome</keyword>
<feature type="compositionally biased region" description="Acidic residues" evidence="6">
    <location>
        <begin position="112"/>
        <end position="125"/>
    </location>
</feature>
<evidence type="ECO:0000256" key="5">
    <source>
        <dbReference type="PROSITE-ProRule" id="PRU00277"/>
    </source>
</evidence>
<dbReference type="AlphaFoldDB" id="A0A565B6L7"/>
<accession>A0A565B6L7</accession>
<dbReference type="Pfam" id="PF00254">
    <property type="entry name" value="FKBP_C"/>
    <property type="match status" value="1"/>
</dbReference>
<evidence type="ECO:0000259" key="7">
    <source>
        <dbReference type="PROSITE" id="PS50059"/>
    </source>
</evidence>
<dbReference type="PANTHER" id="PTHR43811:SF48">
    <property type="entry name" value="PEPTIDYL-PROLYL CIS-TRANS ISOMERASE FKBP43"/>
    <property type="match status" value="1"/>
</dbReference>
<dbReference type="InterPro" id="IPR041232">
    <property type="entry name" value="NPL"/>
</dbReference>
<dbReference type="Gene3D" id="2.60.120.340">
    <property type="entry name" value="Nucleoplasmin core domain"/>
    <property type="match status" value="1"/>
</dbReference>
<evidence type="ECO:0000256" key="1">
    <source>
        <dbReference type="ARBA" id="ARBA00000971"/>
    </source>
</evidence>
<evidence type="ECO:0000256" key="4">
    <source>
        <dbReference type="ARBA" id="ARBA00023235"/>
    </source>
</evidence>
<name>A0A565B6L7_9BRAS</name>
<proteinExistence type="predicted"/>
<evidence type="ECO:0000256" key="3">
    <source>
        <dbReference type="ARBA" id="ARBA00023110"/>
    </source>
</evidence>
<sequence>MAFWGVEVKPGKPFTLKATATGTRRLHLSQCNVGNKSPLFLCVLSPGKVDSCLLNLEFEEADEVIFSVIGPRSVHLTGYFVGRTTAFGQNDDESESFGEDIVDTDVEKGSSDDYDYSDSFINDDDPSGRGSQISSTDDDETKADDSSNVDSVEVLNNDNDDKIPSRVTRSKARSSTLDIGEPNAKCEKTSETTTNTVKTLDEREDKPLGDVELSPSDDGEGKNMPETLQNEKPATDKGIKSSSDALPSQNGDATLSKKKRKRDRREETTDVQKNLSECPERKKQAIDKNIERETGTKKPLESEISSNGVIIEEVEKGKLDGKAAVKGKKVSIRYTGKLKDTGKVFDSNLEEAPLKFRLGGGKVIEGLSIGVEGMRAGDKRRLTIPPSLGFSEEGLKEGMPKNAWLVYEVEAVKIK</sequence>
<dbReference type="PROSITE" id="PS50059">
    <property type="entry name" value="FKBP_PPIASE"/>
    <property type="match status" value="1"/>
</dbReference>
<feature type="domain" description="PPIase FKBP-type" evidence="7">
    <location>
        <begin position="327"/>
        <end position="415"/>
    </location>
</feature>
<evidence type="ECO:0000256" key="2">
    <source>
        <dbReference type="ARBA" id="ARBA00013194"/>
    </source>
</evidence>
<comment type="catalytic activity">
    <reaction evidence="1 5">
        <text>[protein]-peptidylproline (omega=180) = [protein]-peptidylproline (omega=0)</text>
        <dbReference type="Rhea" id="RHEA:16237"/>
        <dbReference type="Rhea" id="RHEA-COMP:10747"/>
        <dbReference type="Rhea" id="RHEA-COMP:10748"/>
        <dbReference type="ChEBI" id="CHEBI:83833"/>
        <dbReference type="ChEBI" id="CHEBI:83834"/>
        <dbReference type="EC" id="5.2.1.8"/>
    </reaction>
</comment>
<dbReference type="GO" id="GO:0003755">
    <property type="term" value="F:peptidyl-prolyl cis-trans isomerase activity"/>
    <property type="evidence" value="ECO:0007669"/>
    <property type="project" value="UniProtKB-KW"/>
</dbReference>
<organism evidence="8 9">
    <name type="scientific">Arabis nemorensis</name>
    <dbReference type="NCBI Taxonomy" id="586526"/>
    <lineage>
        <taxon>Eukaryota</taxon>
        <taxon>Viridiplantae</taxon>
        <taxon>Streptophyta</taxon>
        <taxon>Embryophyta</taxon>
        <taxon>Tracheophyta</taxon>
        <taxon>Spermatophyta</taxon>
        <taxon>Magnoliopsida</taxon>
        <taxon>eudicotyledons</taxon>
        <taxon>Gunneridae</taxon>
        <taxon>Pentapetalae</taxon>
        <taxon>rosids</taxon>
        <taxon>malvids</taxon>
        <taxon>Brassicales</taxon>
        <taxon>Brassicaceae</taxon>
        <taxon>Arabideae</taxon>
        <taxon>Arabis</taxon>
    </lineage>
</organism>
<dbReference type="Pfam" id="PF17800">
    <property type="entry name" value="NPL"/>
    <property type="match status" value="1"/>
</dbReference>
<evidence type="ECO:0000313" key="8">
    <source>
        <dbReference type="EMBL" id="VVA97326.1"/>
    </source>
</evidence>
<feature type="compositionally biased region" description="Polar residues" evidence="6">
    <location>
        <begin position="240"/>
        <end position="253"/>
    </location>
</feature>
<feature type="compositionally biased region" description="Acidic residues" evidence="6">
    <location>
        <begin position="91"/>
        <end position="104"/>
    </location>
</feature>
<keyword evidence="4 5" id="KW-0413">Isomerase</keyword>
<dbReference type="PANTHER" id="PTHR43811">
    <property type="entry name" value="FKBP-TYPE PEPTIDYL-PROLYL CIS-TRANS ISOMERASE FKPA"/>
    <property type="match status" value="1"/>
</dbReference>
<comment type="caution">
    <text evidence="8">The sequence shown here is derived from an EMBL/GenBank/DDBJ whole genome shotgun (WGS) entry which is preliminary data.</text>
</comment>
<gene>
    <name evidence="8" type="ORF">ANE_LOCUS7771</name>
</gene>
<dbReference type="Proteomes" id="UP000489600">
    <property type="component" value="Unassembled WGS sequence"/>
</dbReference>
<feature type="compositionally biased region" description="Basic and acidic residues" evidence="6">
    <location>
        <begin position="278"/>
        <end position="298"/>
    </location>
</feature>
<feature type="region of interest" description="Disordered" evidence="6">
    <location>
        <begin position="91"/>
        <end position="298"/>
    </location>
</feature>
<dbReference type="EMBL" id="CABITT030000003">
    <property type="protein sequence ID" value="VVA97326.1"/>
    <property type="molecule type" value="Genomic_DNA"/>
</dbReference>
<dbReference type="InterPro" id="IPR046357">
    <property type="entry name" value="PPIase_dom_sf"/>
</dbReference>
<reference evidence="8" key="1">
    <citation type="submission" date="2019-07" db="EMBL/GenBank/DDBJ databases">
        <authorList>
            <person name="Dittberner H."/>
        </authorList>
    </citation>
    <scope>NUCLEOTIDE SEQUENCE [LARGE SCALE GENOMIC DNA]</scope>
</reference>
<dbReference type="OrthoDB" id="1902587at2759"/>
<evidence type="ECO:0000256" key="6">
    <source>
        <dbReference type="SAM" id="MobiDB-lite"/>
    </source>
</evidence>
<evidence type="ECO:0000313" key="9">
    <source>
        <dbReference type="Proteomes" id="UP000489600"/>
    </source>
</evidence>
<dbReference type="InterPro" id="IPR001179">
    <property type="entry name" value="PPIase_FKBP_dom"/>
</dbReference>
<protein>
    <recommendedName>
        <fullName evidence="2 5">peptidylprolyl isomerase</fullName>
        <ecNumber evidence="2 5">5.2.1.8</ecNumber>
    </recommendedName>
</protein>
<dbReference type="Gene3D" id="3.10.50.40">
    <property type="match status" value="1"/>
</dbReference>
<feature type="compositionally biased region" description="Basic and acidic residues" evidence="6">
    <location>
        <begin position="199"/>
        <end position="209"/>
    </location>
</feature>
<feature type="compositionally biased region" description="Polar residues" evidence="6">
    <location>
        <begin position="146"/>
        <end position="157"/>
    </location>
</feature>
<dbReference type="SUPFAM" id="SSF54534">
    <property type="entry name" value="FKBP-like"/>
    <property type="match status" value="1"/>
</dbReference>
<dbReference type="EC" id="5.2.1.8" evidence="2 5"/>